<sequence length="90" mass="9956">MRITEVSMASTSVTLGPHWDEFIALMLKEGRYGSTSELIRASLRLMEEQEGQRARLRVALMEGKQSGDAGPLDMDEIKRDARSRSGASDA</sequence>
<dbReference type="InterPro" id="IPR022789">
    <property type="entry name" value="ParD"/>
</dbReference>
<name>A0A2M8J4X2_9RHOB</name>
<dbReference type="InterPro" id="IPR010985">
    <property type="entry name" value="Ribbon_hlx_hlx"/>
</dbReference>
<dbReference type="GO" id="GO:0006355">
    <property type="term" value="P:regulation of DNA-templated transcription"/>
    <property type="evidence" value="ECO:0007669"/>
    <property type="project" value="InterPro"/>
</dbReference>
<comment type="similarity">
    <text evidence="1">Belongs to the ParD antitoxin family.</text>
</comment>
<protein>
    <submittedName>
        <fullName evidence="4">Type II toxin-antitoxin system ParD family antitoxin</fullName>
    </submittedName>
</protein>
<organism evidence="4 5">
    <name type="scientific">Pseudooceanicola lipolyticus</name>
    <dbReference type="NCBI Taxonomy" id="2029104"/>
    <lineage>
        <taxon>Bacteria</taxon>
        <taxon>Pseudomonadati</taxon>
        <taxon>Pseudomonadota</taxon>
        <taxon>Alphaproteobacteria</taxon>
        <taxon>Rhodobacterales</taxon>
        <taxon>Paracoccaceae</taxon>
        <taxon>Pseudooceanicola</taxon>
    </lineage>
</organism>
<comment type="caution">
    <text evidence="4">The sequence shown here is derived from an EMBL/GenBank/DDBJ whole genome shotgun (WGS) entry which is preliminary data.</text>
</comment>
<dbReference type="AlphaFoldDB" id="A0A2M8J4X2"/>
<dbReference type="Proteomes" id="UP000231553">
    <property type="component" value="Unassembled WGS sequence"/>
</dbReference>
<gene>
    <name evidence="4" type="ORF">CVM52_04825</name>
</gene>
<evidence type="ECO:0000256" key="3">
    <source>
        <dbReference type="SAM" id="MobiDB-lite"/>
    </source>
</evidence>
<dbReference type="Gene3D" id="6.10.10.120">
    <property type="entry name" value="Antitoxin ParD1-like"/>
    <property type="match status" value="1"/>
</dbReference>
<evidence type="ECO:0000256" key="1">
    <source>
        <dbReference type="ARBA" id="ARBA00008580"/>
    </source>
</evidence>
<feature type="region of interest" description="Disordered" evidence="3">
    <location>
        <begin position="62"/>
        <end position="90"/>
    </location>
</feature>
<dbReference type="NCBIfam" id="TIGR02606">
    <property type="entry name" value="antidote_CC2985"/>
    <property type="match status" value="1"/>
</dbReference>
<accession>A0A2M8J4X2</accession>
<dbReference type="PANTHER" id="PTHR36582">
    <property type="entry name" value="ANTITOXIN PARD"/>
    <property type="match status" value="1"/>
</dbReference>
<reference evidence="4 5" key="1">
    <citation type="journal article" date="2018" name="Int. J. Syst. Evol. Microbiol.">
        <title>Pseudooceanicola lipolyticus sp. nov., a marine alphaproteobacterium, reclassification of Oceanicola flagellatus as Pseudooceanicola flagellatus comb. nov. and emended description of the genus Pseudooceanicola.</title>
        <authorList>
            <person name="Huang M.-M."/>
            <person name="Guo L.-L."/>
            <person name="Wu Y.-H."/>
            <person name="Lai Q.-L."/>
            <person name="Shao Z.-Z."/>
            <person name="Wang C.-S."/>
            <person name="Wu M."/>
            <person name="Xu X.-W."/>
        </authorList>
    </citation>
    <scope>NUCLEOTIDE SEQUENCE [LARGE SCALE GENOMIC DNA]</scope>
    <source>
        <strain evidence="4 5">157</strain>
    </source>
</reference>
<dbReference type="Pfam" id="PF03693">
    <property type="entry name" value="ParD_antitoxin"/>
    <property type="match status" value="1"/>
</dbReference>
<dbReference type="SUPFAM" id="SSF47598">
    <property type="entry name" value="Ribbon-helix-helix"/>
    <property type="match status" value="1"/>
</dbReference>
<keyword evidence="5" id="KW-1185">Reference proteome</keyword>
<evidence type="ECO:0000313" key="5">
    <source>
        <dbReference type="Proteomes" id="UP000231553"/>
    </source>
</evidence>
<dbReference type="PANTHER" id="PTHR36582:SF2">
    <property type="entry name" value="ANTITOXIN PARD"/>
    <property type="match status" value="1"/>
</dbReference>
<dbReference type="EMBL" id="PGTB01000008">
    <property type="protein sequence ID" value="PJE37824.1"/>
    <property type="molecule type" value="Genomic_DNA"/>
</dbReference>
<proteinExistence type="inferred from homology"/>
<keyword evidence="2" id="KW-1277">Toxin-antitoxin system</keyword>
<dbReference type="InterPro" id="IPR038296">
    <property type="entry name" value="ParD_sf"/>
</dbReference>
<evidence type="ECO:0000313" key="4">
    <source>
        <dbReference type="EMBL" id="PJE37824.1"/>
    </source>
</evidence>
<dbReference type="OrthoDB" id="9815501at2"/>
<evidence type="ECO:0000256" key="2">
    <source>
        <dbReference type="ARBA" id="ARBA00022649"/>
    </source>
</evidence>